<feature type="domain" description="HTH cro/C1-type" evidence="4">
    <location>
        <begin position="8"/>
        <end position="61"/>
    </location>
</feature>
<dbReference type="RefSeq" id="WP_065236471.1">
    <property type="nucleotide sequence ID" value="NZ_JTJR01000002.1"/>
</dbReference>
<sequence length="233" mass="26162">MQSLAERLEKELNRQGISMYALAKMINVSQPAIAKIVKGETRDPKNIVEIANALNVNPHWLKTGEGSREITTAISPITSLVSNNEDEEHTYQIDRLDVQAAAAINGITNQDYPDIIQSIYFSKQGLIEIVGKKSTDNVYLITVPTDSMAPTINKGDLVFVDTKIDYYDTEGIYIFSLNGDLYIKRLMRLPTNVYKAISDNKLYPEFDISDELFNTAKIVGKFIRVLPINAKEL</sequence>
<dbReference type="PANTHER" id="PTHR40661:SF3">
    <property type="entry name" value="FELS-1 PROPHAGE TRANSCRIPTIONAL REGULATOR"/>
    <property type="match status" value="1"/>
</dbReference>
<name>A0A1A7PW04_9PAST</name>
<dbReference type="Pfam" id="PF01381">
    <property type="entry name" value="HTH_3"/>
    <property type="match status" value="1"/>
</dbReference>
<comment type="caution">
    <text evidence="5">The sequence shown here is derived from an EMBL/GenBank/DDBJ whole genome shotgun (WGS) entry which is preliminary data.</text>
</comment>
<dbReference type="GO" id="GO:0003677">
    <property type="term" value="F:DNA binding"/>
    <property type="evidence" value="ECO:0007669"/>
    <property type="project" value="UniProtKB-KW"/>
</dbReference>
<dbReference type="CDD" id="cd00093">
    <property type="entry name" value="HTH_XRE"/>
    <property type="match status" value="1"/>
</dbReference>
<dbReference type="InterPro" id="IPR015927">
    <property type="entry name" value="Peptidase_S24_S26A/B/C"/>
</dbReference>
<proteinExistence type="predicted"/>
<dbReference type="Gene3D" id="2.10.109.10">
    <property type="entry name" value="Umud Fragment, subunit A"/>
    <property type="match status" value="1"/>
</dbReference>
<dbReference type="InterPro" id="IPR036286">
    <property type="entry name" value="LexA/Signal_pep-like_sf"/>
</dbReference>
<dbReference type="Pfam" id="PF00717">
    <property type="entry name" value="Peptidase_S24"/>
    <property type="match status" value="1"/>
</dbReference>
<dbReference type="InterPro" id="IPR010982">
    <property type="entry name" value="Lambda_DNA-bd_dom_sf"/>
</dbReference>
<dbReference type="Gene3D" id="1.10.260.40">
    <property type="entry name" value="lambda repressor-like DNA-binding domains"/>
    <property type="match status" value="1"/>
</dbReference>
<evidence type="ECO:0000313" key="6">
    <source>
        <dbReference type="Proteomes" id="UP000092626"/>
    </source>
</evidence>
<reference evidence="5 6" key="1">
    <citation type="submission" date="2014-11" db="EMBL/GenBank/DDBJ databases">
        <title>Pan-genome of Gallibacterium spp.</title>
        <authorList>
            <person name="Kudirkiene E."/>
            <person name="Bojesen A.M."/>
        </authorList>
    </citation>
    <scope>NUCLEOTIDE SEQUENCE [LARGE SCALE GENOMIC DNA]</scope>
    <source>
        <strain evidence="5 6">59/S3/89</strain>
    </source>
</reference>
<evidence type="ECO:0000256" key="2">
    <source>
        <dbReference type="ARBA" id="ARBA00023125"/>
    </source>
</evidence>
<keyword evidence="3" id="KW-0804">Transcription</keyword>
<dbReference type="InterPro" id="IPR001387">
    <property type="entry name" value="Cro/C1-type_HTH"/>
</dbReference>
<gene>
    <name evidence="5" type="ORF">QV06_00550</name>
</gene>
<dbReference type="PANTHER" id="PTHR40661">
    <property type="match status" value="1"/>
</dbReference>
<dbReference type="AlphaFoldDB" id="A0A1A7PW04"/>
<evidence type="ECO:0000259" key="4">
    <source>
        <dbReference type="PROSITE" id="PS50943"/>
    </source>
</evidence>
<dbReference type="STRING" id="505345.QV06_00550"/>
<keyword evidence="1" id="KW-0805">Transcription regulation</keyword>
<dbReference type="Proteomes" id="UP000092626">
    <property type="component" value="Unassembled WGS sequence"/>
</dbReference>
<evidence type="ECO:0000256" key="3">
    <source>
        <dbReference type="ARBA" id="ARBA00023163"/>
    </source>
</evidence>
<evidence type="ECO:0000313" key="5">
    <source>
        <dbReference type="EMBL" id="OBX05926.1"/>
    </source>
</evidence>
<keyword evidence="2" id="KW-0238">DNA-binding</keyword>
<dbReference type="SUPFAM" id="SSF47413">
    <property type="entry name" value="lambda repressor-like DNA-binding domains"/>
    <property type="match status" value="1"/>
</dbReference>
<accession>A0A1A7PW04</accession>
<dbReference type="InterPro" id="IPR039418">
    <property type="entry name" value="LexA-like"/>
</dbReference>
<evidence type="ECO:0000256" key="1">
    <source>
        <dbReference type="ARBA" id="ARBA00023015"/>
    </source>
</evidence>
<dbReference type="SMART" id="SM00530">
    <property type="entry name" value="HTH_XRE"/>
    <property type="match status" value="1"/>
</dbReference>
<dbReference type="SUPFAM" id="SSF51306">
    <property type="entry name" value="LexA/Signal peptidase"/>
    <property type="match status" value="1"/>
</dbReference>
<dbReference type="CDD" id="cd06529">
    <property type="entry name" value="S24_LexA-like"/>
    <property type="match status" value="1"/>
</dbReference>
<protein>
    <submittedName>
        <fullName evidence="5">Repressor</fullName>
    </submittedName>
</protein>
<dbReference type="EMBL" id="JTJR01000002">
    <property type="protein sequence ID" value="OBX05926.1"/>
    <property type="molecule type" value="Genomic_DNA"/>
</dbReference>
<organism evidence="5 6">
    <name type="scientific">Gallibacterium genomosp. 3</name>
    <dbReference type="NCBI Taxonomy" id="505345"/>
    <lineage>
        <taxon>Bacteria</taxon>
        <taxon>Pseudomonadati</taxon>
        <taxon>Pseudomonadota</taxon>
        <taxon>Gammaproteobacteria</taxon>
        <taxon>Pasteurellales</taxon>
        <taxon>Pasteurellaceae</taxon>
        <taxon>Gallibacterium</taxon>
    </lineage>
</organism>
<dbReference type="PROSITE" id="PS50943">
    <property type="entry name" value="HTH_CROC1"/>
    <property type="match status" value="1"/>
</dbReference>